<evidence type="ECO:0000256" key="4">
    <source>
        <dbReference type="ARBA" id="ARBA00023125"/>
    </source>
</evidence>
<dbReference type="Gene3D" id="3.40.640.10">
    <property type="entry name" value="Type I PLP-dependent aspartate aminotransferase-like (Major domain)"/>
    <property type="match status" value="1"/>
</dbReference>
<dbReference type="RefSeq" id="WP_230525974.1">
    <property type="nucleotide sequence ID" value="NZ_JAJGAK010000001.1"/>
</dbReference>
<dbReference type="InterPro" id="IPR015421">
    <property type="entry name" value="PyrdxlP-dep_Trfase_major"/>
</dbReference>
<dbReference type="SUPFAM" id="SSF46785">
    <property type="entry name" value="Winged helix' DNA-binding domain"/>
    <property type="match status" value="1"/>
</dbReference>
<keyword evidence="4" id="KW-0238">DNA-binding</keyword>
<keyword evidence="7" id="KW-0032">Aminotransferase</keyword>
<dbReference type="PANTHER" id="PTHR46577:SF1">
    <property type="entry name" value="HTH-TYPE TRANSCRIPTIONAL REGULATORY PROTEIN GABR"/>
    <property type="match status" value="1"/>
</dbReference>
<dbReference type="Pfam" id="PF00155">
    <property type="entry name" value="Aminotran_1_2"/>
    <property type="match status" value="1"/>
</dbReference>
<protein>
    <submittedName>
        <fullName evidence="7">PLP-dependent aminotransferase family protein</fullName>
    </submittedName>
</protein>
<dbReference type="CDD" id="cd00609">
    <property type="entry name" value="AAT_like"/>
    <property type="match status" value="1"/>
</dbReference>
<evidence type="ECO:0000259" key="6">
    <source>
        <dbReference type="PROSITE" id="PS50949"/>
    </source>
</evidence>
<keyword evidence="5" id="KW-0804">Transcription</keyword>
<dbReference type="SMART" id="SM00345">
    <property type="entry name" value="HTH_GNTR"/>
    <property type="match status" value="1"/>
</dbReference>
<dbReference type="GO" id="GO:0008483">
    <property type="term" value="F:transaminase activity"/>
    <property type="evidence" value="ECO:0007669"/>
    <property type="project" value="UniProtKB-KW"/>
</dbReference>
<dbReference type="InterPro" id="IPR036388">
    <property type="entry name" value="WH-like_DNA-bd_sf"/>
</dbReference>
<organism evidence="7 8">
    <name type="scientific">Noviluteimonas lactosilytica</name>
    <dbReference type="NCBI Taxonomy" id="2888523"/>
    <lineage>
        <taxon>Bacteria</taxon>
        <taxon>Pseudomonadati</taxon>
        <taxon>Pseudomonadota</taxon>
        <taxon>Gammaproteobacteria</taxon>
        <taxon>Lysobacterales</taxon>
        <taxon>Lysobacteraceae</taxon>
        <taxon>Noviluteimonas</taxon>
    </lineage>
</organism>
<evidence type="ECO:0000256" key="2">
    <source>
        <dbReference type="ARBA" id="ARBA00022898"/>
    </source>
</evidence>
<dbReference type="CDD" id="cd07377">
    <property type="entry name" value="WHTH_GntR"/>
    <property type="match status" value="1"/>
</dbReference>
<dbReference type="EMBL" id="JAJGAK010000001">
    <property type="protein sequence ID" value="MCC8362367.1"/>
    <property type="molecule type" value="Genomic_DNA"/>
</dbReference>
<dbReference type="Gene3D" id="1.10.10.10">
    <property type="entry name" value="Winged helix-like DNA-binding domain superfamily/Winged helix DNA-binding domain"/>
    <property type="match status" value="1"/>
</dbReference>
<evidence type="ECO:0000256" key="5">
    <source>
        <dbReference type="ARBA" id="ARBA00023163"/>
    </source>
</evidence>
<dbReference type="Proteomes" id="UP001165293">
    <property type="component" value="Unassembled WGS sequence"/>
</dbReference>
<comment type="similarity">
    <text evidence="1">In the C-terminal section; belongs to the class-I pyridoxal-phosphate-dependent aminotransferase family.</text>
</comment>
<evidence type="ECO:0000313" key="8">
    <source>
        <dbReference type="Proteomes" id="UP001165293"/>
    </source>
</evidence>
<dbReference type="InterPro" id="IPR000524">
    <property type="entry name" value="Tscrpt_reg_HTH_GntR"/>
</dbReference>
<keyword evidence="2" id="KW-0663">Pyridoxal phosphate</keyword>
<dbReference type="SUPFAM" id="SSF53383">
    <property type="entry name" value="PLP-dependent transferases"/>
    <property type="match status" value="1"/>
</dbReference>
<reference evidence="7" key="1">
    <citation type="submission" date="2021-10" db="EMBL/GenBank/DDBJ databases">
        <authorList>
            <person name="Lyu M."/>
            <person name="Wang X."/>
            <person name="Meng X."/>
            <person name="Xu K."/>
        </authorList>
    </citation>
    <scope>NUCLEOTIDE SEQUENCE</scope>
    <source>
        <strain evidence="7">A6</strain>
    </source>
</reference>
<evidence type="ECO:0000313" key="7">
    <source>
        <dbReference type="EMBL" id="MCC8362367.1"/>
    </source>
</evidence>
<dbReference type="PROSITE" id="PS50949">
    <property type="entry name" value="HTH_GNTR"/>
    <property type="match status" value="1"/>
</dbReference>
<keyword evidence="7" id="KW-0808">Transferase</keyword>
<dbReference type="InterPro" id="IPR004839">
    <property type="entry name" value="Aminotransferase_I/II_large"/>
</dbReference>
<proteinExistence type="inferred from homology"/>
<feature type="domain" description="HTH gntR-type" evidence="6">
    <location>
        <begin position="9"/>
        <end position="77"/>
    </location>
</feature>
<dbReference type="InterPro" id="IPR051446">
    <property type="entry name" value="HTH_trans_reg/aminotransferase"/>
</dbReference>
<dbReference type="InterPro" id="IPR015424">
    <property type="entry name" value="PyrdxlP-dep_Trfase"/>
</dbReference>
<keyword evidence="8" id="KW-1185">Reference proteome</keyword>
<accession>A0ABS8JFJ2</accession>
<dbReference type="Pfam" id="PF00392">
    <property type="entry name" value="GntR"/>
    <property type="match status" value="1"/>
</dbReference>
<sequence length="484" mass="53049">MHLQLDGRGPLHAQLTRALKTALAGGRFGEGSRLPPTRALAREIGVSRNTVLTAYEQLRAEGFMAARVGSGSYVAAPLLVEAANDPPPIVAPPQTAYARRAREAQIPRLLRRKPPASIRYSFQYGLPLINPALTTAWARELAHAAAYTPPDYPDPHGLPALRETICDYLARRRGVQATPDDVLVVGGTQQAVSLAARVLLEPGDLAVVEEPQYFSLRNVLQIHGARLHGADCDADGVRLDRMPEESPRLICVTPSHQFPSGAVMSLPRRLGLLGYARRHDTWILEDDYDGEFRYDTQPLAALRSLDRDGRVLYVGTFSKTLFPSLRLGYLVMPPALRTDLVTAKWAQDFGSSAIEQAALARFMATGGFERHLRRSTRTLQERRTALLEGLREVGGDRLEIADSHAGMHLVVWLRGLPDAALDAIIAHGETLGLGLHTIRPHYLHRPARAGLLMGYCGLSPAQIREAMPLFAQVLDRAFARQAGA</sequence>
<dbReference type="PANTHER" id="PTHR46577">
    <property type="entry name" value="HTH-TYPE TRANSCRIPTIONAL REGULATORY PROTEIN GABR"/>
    <property type="match status" value="1"/>
</dbReference>
<dbReference type="InterPro" id="IPR036390">
    <property type="entry name" value="WH_DNA-bd_sf"/>
</dbReference>
<gene>
    <name evidence="7" type="ORF">LK996_04685</name>
</gene>
<comment type="caution">
    <text evidence="7">The sequence shown here is derived from an EMBL/GenBank/DDBJ whole genome shotgun (WGS) entry which is preliminary data.</text>
</comment>
<keyword evidence="3" id="KW-0805">Transcription regulation</keyword>
<evidence type="ECO:0000256" key="1">
    <source>
        <dbReference type="ARBA" id="ARBA00005384"/>
    </source>
</evidence>
<evidence type="ECO:0000256" key="3">
    <source>
        <dbReference type="ARBA" id="ARBA00023015"/>
    </source>
</evidence>
<dbReference type="PRINTS" id="PR00035">
    <property type="entry name" value="HTHGNTR"/>
</dbReference>
<name>A0ABS8JFJ2_9GAMM</name>